<evidence type="ECO:0000313" key="1">
    <source>
        <dbReference type="EMBL" id="GBM64633.1"/>
    </source>
</evidence>
<reference evidence="1 2" key="1">
    <citation type="journal article" date="2019" name="Sci. Rep.">
        <title>Orb-weaving spider Araneus ventricosus genome elucidates the spidroin gene catalogue.</title>
        <authorList>
            <person name="Kono N."/>
            <person name="Nakamura H."/>
            <person name="Ohtoshi R."/>
            <person name="Moran D.A.P."/>
            <person name="Shinohara A."/>
            <person name="Yoshida Y."/>
            <person name="Fujiwara M."/>
            <person name="Mori M."/>
            <person name="Tomita M."/>
            <person name="Arakawa K."/>
        </authorList>
    </citation>
    <scope>NUCLEOTIDE SEQUENCE [LARGE SCALE GENOMIC DNA]</scope>
</reference>
<organism evidence="1 2">
    <name type="scientific">Araneus ventricosus</name>
    <name type="common">Orbweaver spider</name>
    <name type="synonym">Epeira ventricosa</name>
    <dbReference type="NCBI Taxonomy" id="182803"/>
    <lineage>
        <taxon>Eukaryota</taxon>
        <taxon>Metazoa</taxon>
        <taxon>Ecdysozoa</taxon>
        <taxon>Arthropoda</taxon>
        <taxon>Chelicerata</taxon>
        <taxon>Arachnida</taxon>
        <taxon>Araneae</taxon>
        <taxon>Araneomorphae</taxon>
        <taxon>Entelegynae</taxon>
        <taxon>Araneoidea</taxon>
        <taxon>Araneidae</taxon>
        <taxon>Araneus</taxon>
    </lineage>
</organism>
<evidence type="ECO:0000313" key="2">
    <source>
        <dbReference type="Proteomes" id="UP000499080"/>
    </source>
</evidence>
<gene>
    <name evidence="1" type="ORF">AVEN_91704_1</name>
</gene>
<dbReference type="EMBL" id="BGPR01001938">
    <property type="protein sequence ID" value="GBM64633.1"/>
    <property type="molecule type" value="Genomic_DNA"/>
</dbReference>
<proteinExistence type="predicted"/>
<dbReference type="AlphaFoldDB" id="A0A4Y2HI04"/>
<sequence>MTCKQEAESYSDPDGHPDLLFMSALFSELPSDCLRQPIDYQVLTICSRLRKGKNIAESHFEIFLRNFREVTRERKNENNAYGYKNFFPLFFNRNSDVIKTPYYE</sequence>
<comment type="caution">
    <text evidence="1">The sequence shown here is derived from an EMBL/GenBank/DDBJ whole genome shotgun (WGS) entry which is preliminary data.</text>
</comment>
<name>A0A4Y2HI04_ARAVE</name>
<protein>
    <submittedName>
        <fullName evidence="1">Uncharacterized protein</fullName>
    </submittedName>
</protein>
<accession>A0A4Y2HI04</accession>
<keyword evidence="2" id="KW-1185">Reference proteome</keyword>
<dbReference type="Proteomes" id="UP000499080">
    <property type="component" value="Unassembled WGS sequence"/>
</dbReference>